<evidence type="ECO:0000313" key="2">
    <source>
        <dbReference type="Proteomes" id="UP000649617"/>
    </source>
</evidence>
<organism evidence="1 2">
    <name type="scientific">Symbiodinium pilosum</name>
    <name type="common">Dinoflagellate</name>
    <dbReference type="NCBI Taxonomy" id="2952"/>
    <lineage>
        <taxon>Eukaryota</taxon>
        <taxon>Sar</taxon>
        <taxon>Alveolata</taxon>
        <taxon>Dinophyceae</taxon>
        <taxon>Suessiales</taxon>
        <taxon>Symbiodiniaceae</taxon>
        <taxon>Symbiodinium</taxon>
    </lineage>
</organism>
<protein>
    <submittedName>
        <fullName evidence="1">Uncharacterized protein</fullName>
    </submittedName>
</protein>
<gene>
    <name evidence="1" type="ORF">SPIL2461_LOCUS18469</name>
</gene>
<dbReference type="EMBL" id="CAJNIZ010043833">
    <property type="protein sequence ID" value="CAE7670308.1"/>
    <property type="molecule type" value="Genomic_DNA"/>
</dbReference>
<accession>A0A812WG28</accession>
<keyword evidence="2" id="KW-1185">Reference proteome</keyword>
<sequence>DSNFYGSFAEIGAGQEVSRTFLQAGAAAGTVARSISAYDMKMSDLDYGKAKRYVTRERVEQMLNTEYDVVEKNLRGTKGEEARFFAFATTLAAKAYMSDRECEGSANVDVEGIALRRIQNVTY</sequence>
<dbReference type="Proteomes" id="UP000649617">
    <property type="component" value="Unassembled WGS sequence"/>
</dbReference>
<dbReference type="OrthoDB" id="428072at2759"/>
<feature type="non-terminal residue" evidence="1">
    <location>
        <position position="1"/>
    </location>
</feature>
<reference evidence="1" key="1">
    <citation type="submission" date="2021-02" db="EMBL/GenBank/DDBJ databases">
        <authorList>
            <person name="Dougan E. K."/>
            <person name="Rhodes N."/>
            <person name="Thang M."/>
            <person name="Chan C."/>
        </authorList>
    </citation>
    <scope>NUCLEOTIDE SEQUENCE</scope>
</reference>
<name>A0A812WG28_SYMPI</name>
<evidence type="ECO:0000313" key="1">
    <source>
        <dbReference type="EMBL" id="CAE7670308.1"/>
    </source>
</evidence>
<proteinExistence type="predicted"/>
<comment type="caution">
    <text evidence="1">The sequence shown here is derived from an EMBL/GenBank/DDBJ whole genome shotgun (WGS) entry which is preliminary data.</text>
</comment>
<dbReference type="AlphaFoldDB" id="A0A812WG28"/>